<organism evidence="2 3">
    <name type="scientific">Dehalogenimonas etheniformans</name>
    <dbReference type="NCBI Taxonomy" id="1536648"/>
    <lineage>
        <taxon>Bacteria</taxon>
        <taxon>Bacillati</taxon>
        <taxon>Chloroflexota</taxon>
        <taxon>Dehalococcoidia</taxon>
        <taxon>Dehalococcoidales</taxon>
        <taxon>Dehalococcoidaceae</taxon>
        <taxon>Dehalogenimonas</taxon>
    </lineage>
</organism>
<evidence type="ECO:0000256" key="1">
    <source>
        <dbReference type="SAM" id="MobiDB-lite"/>
    </source>
</evidence>
<evidence type="ECO:0000313" key="2">
    <source>
        <dbReference type="EMBL" id="PPD57775.1"/>
    </source>
</evidence>
<gene>
    <name evidence="2" type="ORF">JP09_008550</name>
</gene>
<feature type="compositionally biased region" description="Polar residues" evidence="1">
    <location>
        <begin position="1"/>
        <end position="13"/>
    </location>
</feature>
<name>A0A2P5P667_9CHLR</name>
<dbReference type="Proteomes" id="UP000235653">
    <property type="component" value="Unassembled WGS sequence"/>
</dbReference>
<comment type="caution">
    <text evidence="2">The sequence shown here is derived from an EMBL/GenBank/DDBJ whole genome shotgun (WGS) entry which is preliminary data.</text>
</comment>
<sequence>MNQNTGTTQQLNIANPPESGLTAHDSLPSATQRETVPPPRRGGQPGNQNARVHGFYSRKAPLYRQDIIDEACELEGIDAEIGFLRSCLQFVSELDPPNPKLASDIVRTLSLAMVRRKYSGHLVLIDKASRIIGDRKTTHTVPDAAAEVAVLTRPCLSEHREESRCLQTEAQSETQNC</sequence>
<keyword evidence="3" id="KW-1185">Reference proteome</keyword>
<dbReference type="OrthoDB" id="165619at2"/>
<evidence type="ECO:0000313" key="3">
    <source>
        <dbReference type="Proteomes" id="UP000235653"/>
    </source>
</evidence>
<accession>A0A2P5P667</accession>
<protein>
    <submittedName>
        <fullName evidence="2">Uncharacterized protein</fullName>
    </submittedName>
</protein>
<feature type="region of interest" description="Disordered" evidence="1">
    <location>
        <begin position="1"/>
        <end position="53"/>
    </location>
</feature>
<dbReference type="RefSeq" id="WP_102330786.1">
    <property type="nucleotide sequence ID" value="NZ_CP058566.2"/>
</dbReference>
<dbReference type="AlphaFoldDB" id="A0A2P5P667"/>
<reference evidence="2 3" key="1">
    <citation type="journal article" date="2017" name="ISME J.">
        <title>Grape pomace compost harbors organohalide-respiring Dehalogenimonas species with novel reductive dehalogenase genes.</title>
        <authorList>
            <person name="Yang Y."/>
            <person name="Higgins S.A."/>
            <person name="Yan J."/>
            <person name="Simsir B."/>
            <person name="Chourey K."/>
            <person name="Iyer R."/>
            <person name="Hettich R.L."/>
            <person name="Baldwin B."/>
            <person name="Ogles D.M."/>
            <person name="Loffler F.E."/>
        </authorList>
    </citation>
    <scope>NUCLEOTIDE SEQUENCE [LARGE SCALE GENOMIC DNA]</scope>
    <source>
        <strain evidence="2 3">GP</strain>
    </source>
</reference>
<proteinExistence type="predicted"/>
<dbReference type="EMBL" id="JQAN02000011">
    <property type="protein sequence ID" value="PPD57775.1"/>
    <property type="molecule type" value="Genomic_DNA"/>
</dbReference>